<protein>
    <submittedName>
        <fullName evidence="1">Uncharacterized protein</fullName>
    </submittedName>
</protein>
<sequence>MVSGITRVYIGNPANCDTCSHGYQPAGVDRRMMTSMLQEVGDMTSVVIQEPLTDPSQMTVGARSQPGRGASGGRPPVPSFPDRHEHVDLGHVEVESGEGSGGGQSTIDPFDNPNLDIPSFSLGLTPTSYSLPSGFGTSQMPPPSGLGFVSFQSPYSTSFGFFGFRAPPPPGIAGSSTPH</sequence>
<evidence type="ECO:0000313" key="2">
    <source>
        <dbReference type="Proteomes" id="UP001060085"/>
    </source>
</evidence>
<comment type="caution">
    <text evidence="1">The sequence shown here is derived from an EMBL/GenBank/DDBJ whole genome shotgun (WGS) entry which is preliminary data.</text>
</comment>
<proteinExistence type="predicted"/>
<gene>
    <name evidence="1" type="ORF">M9H77_15980</name>
</gene>
<accession>A0ACC0B032</accession>
<organism evidence="1 2">
    <name type="scientific">Catharanthus roseus</name>
    <name type="common">Madagascar periwinkle</name>
    <name type="synonym">Vinca rosea</name>
    <dbReference type="NCBI Taxonomy" id="4058"/>
    <lineage>
        <taxon>Eukaryota</taxon>
        <taxon>Viridiplantae</taxon>
        <taxon>Streptophyta</taxon>
        <taxon>Embryophyta</taxon>
        <taxon>Tracheophyta</taxon>
        <taxon>Spermatophyta</taxon>
        <taxon>Magnoliopsida</taxon>
        <taxon>eudicotyledons</taxon>
        <taxon>Gunneridae</taxon>
        <taxon>Pentapetalae</taxon>
        <taxon>asterids</taxon>
        <taxon>lamiids</taxon>
        <taxon>Gentianales</taxon>
        <taxon>Apocynaceae</taxon>
        <taxon>Rauvolfioideae</taxon>
        <taxon>Vinceae</taxon>
        <taxon>Catharanthinae</taxon>
        <taxon>Catharanthus</taxon>
    </lineage>
</organism>
<name>A0ACC0B032_CATRO</name>
<dbReference type="EMBL" id="CM044704">
    <property type="protein sequence ID" value="KAI5666127.1"/>
    <property type="molecule type" value="Genomic_DNA"/>
</dbReference>
<reference evidence="2" key="1">
    <citation type="journal article" date="2023" name="Nat. Plants">
        <title>Single-cell RNA sequencing provides a high-resolution roadmap for understanding the multicellular compartmentation of specialized metabolism.</title>
        <authorList>
            <person name="Sun S."/>
            <person name="Shen X."/>
            <person name="Li Y."/>
            <person name="Li Y."/>
            <person name="Wang S."/>
            <person name="Li R."/>
            <person name="Zhang H."/>
            <person name="Shen G."/>
            <person name="Guo B."/>
            <person name="Wei J."/>
            <person name="Xu J."/>
            <person name="St-Pierre B."/>
            <person name="Chen S."/>
            <person name="Sun C."/>
        </authorList>
    </citation>
    <scope>NUCLEOTIDE SEQUENCE [LARGE SCALE GENOMIC DNA]</scope>
</reference>
<dbReference type="Proteomes" id="UP001060085">
    <property type="component" value="Linkage Group LG04"/>
</dbReference>
<keyword evidence="2" id="KW-1185">Reference proteome</keyword>
<evidence type="ECO:0000313" key="1">
    <source>
        <dbReference type="EMBL" id="KAI5666127.1"/>
    </source>
</evidence>